<feature type="region of interest" description="Disordered" evidence="3">
    <location>
        <begin position="1"/>
        <end position="93"/>
    </location>
</feature>
<evidence type="ECO:0000256" key="1">
    <source>
        <dbReference type="ARBA" id="ARBA00006903"/>
    </source>
</evidence>
<comment type="caution">
    <text evidence="4">The sequence shown here is derived from an EMBL/GenBank/DDBJ whole genome shotgun (WGS) entry which is preliminary data.</text>
</comment>
<feature type="region of interest" description="Disordered" evidence="3">
    <location>
        <begin position="242"/>
        <end position="284"/>
    </location>
</feature>
<evidence type="ECO:0000256" key="2">
    <source>
        <dbReference type="ARBA" id="ARBA00022553"/>
    </source>
</evidence>
<proteinExistence type="inferred from homology"/>
<reference evidence="4" key="2">
    <citation type="submission" date="2004-02" db="EMBL/GenBank/DDBJ databases">
        <authorList>
            <consortium name="Genoscope"/>
            <consortium name="Whitehead Institute Centre for Genome Research"/>
        </authorList>
    </citation>
    <scope>NUCLEOTIDE SEQUENCE</scope>
</reference>
<feature type="compositionally biased region" description="Polar residues" evidence="3">
    <location>
        <begin position="52"/>
        <end position="68"/>
    </location>
</feature>
<keyword evidence="2" id="KW-0597">Phosphoprotein</keyword>
<feature type="region of interest" description="Disordered" evidence="3">
    <location>
        <begin position="177"/>
        <end position="203"/>
    </location>
</feature>
<evidence type="ECO:0000313" key="4">
    <source>
        <dbReference type="EMBL" id="CAF93719.1"/>
    </source>
</evidence>
<gene>
    <name evidence="4" type="ORF">GSTENG00009498001</name>
</gene>
<organism evidence="4">
    <name type="scientific">Tetraodon nigroviridis</name>
    <name type="common">Spotted green pufferfish</name>
    <name type="synonym">Chelonodon nigroviridis</name>
    <dbReference type="NCBI Taxonomy" id="99883"/>
    <lineage>
        <taxon>Eukaryota</taxon>
        <taxon>Metazoa</taxon>
        <taxon>Chordata</taxon>
        <taxon>Craniata</taxon>
        <taxon>Vertebrata</taxon>
        <taxon>Euteleostomi</taxon>
        <taxon>Actinopterygii</taxon>
        <taxon>Neopterygii</taxon>
        <taxon>Teleostei</taxon>
        <taxon>Neoteleostei</taxon>
        <taxon>Acanthomorphata</taxon>
        <taxon>Eupercaria</taxon>
        <taxon>Tetraodontiformes</taxon>
        <taxon>Tetradontoidea</taxon>
        <taxon>Tetraodontidae</taxon>
        <taxon>Tetraodon</taxon>
    </lineage>
</organism>
<dbReference type="PANTHER" id="PTHR12842:SF4">
    <property type="entry name" value="PROTEIN NOXP20"/>
    <property type="match status" value="1"/>
</dbReference>
<evidence type="ECO:0000256" key="3">
    <source>
        <dbReference type="SAM" id="MobiDB-lite"/>
    </source>
</evidence>
<dbReference type="PANTHER" id="PTHR12842">
    <property type="entry name" value="FI01459P"/>
    <property type="match status" value="1"/>
</dbReference>
<dbReference type="AlphaFoldDB" id="Q4T063"/>
<protein>
    <submittedName>
        <fullName evidence="4">(spotted green pufferfish) hypothetical protein</fullName>
    </submittedName>
</protein>
<feature type="non-terminal residue" evidence="4">
    <location>
        <position position="1"/>
    </location>
</feature>
<name>Q4T063_TETNG</name>
<sequence>MSQAVSPDLEPSPDLTSPPTGPLQQETDSCQDVPATLETPESPIPPESTGEASTVDTCTGGTAEATHQTEMETPAELQEVDCDQPVSLDPESTEDVEMLKEAKEKERARLGNQPVSAATAHYGILFDDFQGLSHLEALEILSNESDVKVQAYLSSLEEEELEEMKSELIFLKNVFTKQEEEEEETGDAGDGIEGGQTKDEAGSEEFASVLTELLFELHVAATPDKLNKARVKAHEWVREVEQPVDGGTEEDASAFGSQNEEEKEGGEQQGVKNTEGAGGKEQDHRSVEVCGAHCRGTGKGQTVGHGDACLRVSRLFICHQSSSLAEVTARSIEQLHKVAELILHGQDLEKPARDQAHTLSRLTGAMCAEVECLAKKFCDTLLLVGGQRKAEELNPLLNTVQFEGSNSSTYIQNAFQLLLPILQFSHIQS</sequence>
<dbReference type="KEGG" id="tng:GSTEN00009498G001"/>
<dbReference type="InterPro" id="IPR007998">
    <property type="entry name" value="DUF719"/>
</dbReference>
<feature type="compositionally biased region" description="Polar residues" evidence="3">
    <location>
        <begin position="14"/>
        <end position="30"/>
    </location>
</feature>
<reference evidence="4" key="1">
    <citation type="journal article" date="2004" name="Nature">
        <title>Genome duplication in the teleost fish Tetraodon nigroviridis reveals the early vertebrate proto-karyotype.</title>
        <authorList>
            <person name="Jaillon O."/>
            <person name="Aury J.-M."/>
            <person name="Brunet F."/>
            <person name="Petit J.-L."/>
            <person name="Stange-Thomann N."/>
            <person name="Mauceli E."/>
            <person name="Bouneau L."/>
            <person name="Fischer C."/>
            <person name="Ozouf-Costaz C."/>
            <person name="Bernot A."/>
            <person name="Nicaud S."/>
            <person name="Jaffe D."/>
            <person name="Fisher S."/>
            <person name="Lutfalla G."/>
            <person name="Dossat C."/>
            <person name="Segurens B."/>
            <person name="Dasilva C."/>
            <person name="Salanoubat M."/>
            <person name="Levy M."/>
            <person name="Boudet N."/>
            <person name="Castellano S."/>
            <person name="Anthouard V."/>
            <person name="Jubin C."/>
            <person name="Castelli V."/>
            <person name="Katinka M."/>
            <person name="Vacherie B."/>
            <person name="Biemont C."/>
            <person name="Skalli Z."/>
            <person name="Cattolico L."/>
            <person name="Poulain J."/>
            <person name="De Berardinis V."/>
            <person name="Cruaud C."/>
            <person name="Duprat S."/>
            <person name="Brottier P."/>
            <person name="Coutanceau J.-P."/>
            <person name="Gouzy J."/>
            <person name="Parra G."/>
            <person name="Lardier G."/>
            <person name="Chapple C."/>
            <person name="McKernan K.J."/>
            <person name="McEwan P."/>
            <person name="Bosak S."/>
            <person name="Kellis M."/>
            <person name="Volff J.-N."/>
            <person name="Guigo R."/>
            <person name="Zody M.C."/>
            <person name="Mesirov J."/>
            <person name="Lindblad-Toh K."/>
            <person name="Birren B."/>
            <person name="Nusbaum C."/>
            <person name="Kahn D."/>
            <person name="Robinson-Rechavi M."/>
            <person name="Laudet V."/>
            <person name="Schachter V."/>
            <person name="Quetier F."/>
            <person name="Saurin W."/>
            <person name="Scarpelli C."/>
            <person name="Wincker P."/>
            <person name="Lander E.S."/>
            <person name="Weissenbach J."/>
            <person name="Roest Crollius H."/>
        </authorList>
    </citation>
    <scope>NUCLEOTIDE SEQUENCE [LARGE SCALE GENOMIC DNA]</scope>
</reference>
<comment type="similarity">
    <text evidence="1">Belongs to the FAM114 family.</text>
</comment>
<dbReference type="EMBL" id="CAAE01011330">
    <property type="protein sequence ID" value="CAF93719.1"/>
    <property type="molecule type" value="Genomic_DNA"/>
</dbReference>
<accession>Q4T063</accession>
<dbReference type="OrthoDB" id="5597648at2759"/>
<dbReference type="Pfam" id="PF05334">
    <property type="entry name" value="DUF719"/>
    <property type="match status" value="1"/>
</dbReference>